<dbReference type="InterPro" id="IPR043129">
    <property type="entry name" value="ATPase_NBD"/>
</dbReference>
<proteinExistence type="inferred from homology"/>
<dbReference type="PANTHER" id="PTHR42742:SF3">
    <property type="entry name" value="FRUCTOKINASE"/>
    <property type="match status" value="1"/>
</dbReference>
<evidence type="ECO:0000313" key="15">
    <source>
        <dbReference type="Proteomes" id="UP000757900"/>
    </source>
</evidence>
<comment type="cofactor">
    <cofactor evidence="1">
        <name>Mg(2+)</name>
        <dbReference type="ChEBI" id="CHEBI:18420"/>
    </cofactor>
</comment>
<keyword evidence="3" id="KW-0808">Transferase</keyword>
<keyword evidence="7" id="KW-0862">Zinc</keyword>
<dbReference type="FunFam" id="3.30.420.40:FF:000153">
    <property type="entry name" value="Putative fructokinase"/>
    <property type="match status" value="1"/>
</dbReference>
<evidence type="ECO:0000256" key="8">
    <source>
        <dbReference type="ARBA" id="ARBA00022840"/>
    </source>
</evidence>
<dbReference type="PANTHER" id="PTHR42742">
    <property type="entry name" value="TRANSCRIPTIONAL REPRESSOR MPRA"/>
    <property type="match status" value="1"/>
</dbReference>
<evidence type="ECO:0000256" key="1">
    <source>
        <dbReference type="ARBA" id="ARBA00001946"/>
    </source>
</evidence>
<comment type="catalytic activity">
    <reaction evidence="12">
        <text>D-fructose + ATP = D-fructose 6-phosphate + ADP + H(+)</text>
        <dbReference type="Rhea" id="RHEA:16125"/>
        <dbReference type="ChEBI" id="CHEBI:15378"/>
        <dbReference type="ChEBI" id="CHEBI:30616"/>
        <dbReference type="ChEBI" id="CHEBI:37721"/>
        <dbReference type="ChEBI" id="CHEBI:61527"/>
        <dbReference type="ChEBI" id="CHEBI:456216"/>
        <dbReference type="EC" id="2.7.1.4"/>
    </reaction>
</comment>
<dbReference type="EC" id="2.7.1.4" evidence="11"/>
<dbReference type="InterPro" id="IPR051804">
    <property type="entry name" value="Carb_Metab_Reg_Kinase/Isom"/>
</dbReference>
<dbReference type="Proteomes" id="UP000757900">
    <property type="component" value="Unassembled WGS sequence"/>
</dbReference>
<evidence type="ECO:0000256" key="7">
    <source>
        <dbReference type="ARBA" id="ARBA00022833"/>
    </source>
</evidence>
<protein>
    <recommendedName>
        <fullName evidence="13">Fructokinase</fullName>
        <ecNumber evidence="11">2.7.1.4</ecNumber>
    </recommendedName>
</protein>
<evidence type="ECO:0000256" key="11">
    <source>
        <dbReference type="ARBA" id="ARBA00038887"/>
    </source>
</evidence>
<evidence type="ECO:0000256" key="3">
    <source>
        <dbReference type="ARBA" id="ARBA00022679"/>
    </source>
</evidence>
<evidence type="ECO:0000256" key="4">
    <source>
        <dbReference type="ARBA" id="ARBA00022723"/>
    </source>
</evidence>
<dbReference type="CDD" id="cd24067">
    <property type="entry name" value="ASKHA_NBD_ROK_BsFRK-like"/>
    <property type="match status" value="1"/>
</dbReference>
<evidence type="ECO:0000256" key="10">
    <source>
        <dbReference type="ARBA" id="ARBA00023277"/>
    </source>
</evidence>
<accession>A0A929MTB8</accession>
<dbReference type="Gene3D" id="3.30.420.40">
    <property type="match status" value="2"/>
</dbReference>
<evidence type="ECO:0000256" key="9">
    <source>
        <dbReference type="ARBA" id="ARBA00022842"/>
    </source>
</evidence>
<evidence type="ECO:0000256" key="6">
    <source>
        <dbReference type="ARBA" id="ARBA00022777"/>
    </source>
</evidence>
<gene>
    <name evidence="14" type="ORF">HXK00_04340</name>
</gene>
<dbReference type="InterPro" id="IPR049874">
    <property type="entry name" value="ROK_cs"/>
</dbReference>
<dbReference type="PROSITE" id="PS01125">
    <property type="entry name" value="ROK"/>
    <property type="match status" value="1"/>
</dbReference>
<organism evidence="14 15">
    <name type="scientific">Abiotrophia defectiva</name>
    <name type="common">Streptococcus defectivus</name>
    <dbReference type="NCBI Taxonomy" id="46125"/>
    <lineage>
        <taxon>Bacteria</taxon>
        <taxon>Bacillati</taxon>
        <taxon>Bacillota</taxon>
        <taxon>Bacilli</taxon>
        <taxon>Lactobacillales</taxon>
        <taxon>Aerococcaceae</taxon>
        <taxon>Abiotrophia</taxon>
    </lineage>
</organism>
<name>A0A929MTB8_ABIDE</name>
<evidence type="ECO:0000256" key="5">
    <source>
        <dbReference type="ARBA" id="ARBA00022741"/>
    </source>
</evidence>
<evidence type="ECO:0000256" key="2">
    <source>
        <dbReference type="ARBA" id="ARBA00006479"/>
    </source>
</evidence>
<comment type="similarity">
    <text evidence="2">Belongs to the ROK (NagC/XylR) family.</text>
</comment>
<reference evidence="14" key="1">
    <citation type="submission" date="2020-04" db="EMBL/GenBank/DDBJ databases">
        <title>Deep metagenomics examines the oral microbiome during advanced dental caries in children, revealing novel taxa and co-occurrences with host molecules.</title>
        <authorList>
            <person name="Baker J.L."/>
            <person name="Morton J.T."/>
            <person name="Dinis M."/>
            <person name="Alvarez R."/>
            <person name="Tran N.C."/>
            <person name="Knight R."/>
            <person name="Edlund A."/>
        </authorList>
    </citation>
    <scope>NUCLEOTIDE SEQUENCE</scope>
    <source>
        <strain evidence="14">JCVI_23_bin.16</strain>
    </source>
</reference>
<dbReference type="SUPFAM" id="SSF53067">
    <property type="entry name" value="Actin-like ATPase domain"/>
    <property type="match status" value="1"/>
</dbReference>
<keyword evidence="10" id="KW-0119">Carbohydrate metabolism</keyword>
<dbReference type="FunFam" id="3.30.420.40:FF:000136">
    <property type="entry name" value="Putative fructokinase"/>
    <property type="match status" value="1"/>
</dbReference>
<dbReference type="InterPro" id="IPR000600">
    <property type="entry name" value="ROK"/>
</dbReference>
<dbReference type="EMBL" id="JABZFV010000079">
    <property type="protein sequence ID" value="MBF0934859.1"/>
    <property type="molecule type" value="Genomic_DNA"/>
</dbReference>
<dbReference type="GO" id="GO:0005524">
    <property type="term" value="F:ATP binding"/>
    <property type="evidence" value="ECO:0007669"/>
    <property type="project" value="UniProtKB-KW"/>
</dbReference>
<evidence type="ECO:0000256" key="13">
    <source>
        <dbReference type="ARBA" id="ARBA00074653"/>
    </source>
</evidence>
<keyword evidence="6" id="KW-0418">Kinase</keyword>
<keyword evidence="9" id="KW-0460">Magnesium</keyword>
<keyword evidence="5" id="KW-0547">Nucleotide-binding</keyword>
<evidence type="ECO:0000256" key="12">
    <source>
        <dbReference type="ARBA" id="ARBA00048451"/>
    </source>
</evidence>
<dbReference type="AlphaFoldDB" id="A0A929MTB8"/>
<dbReference type="GO" id="GO:0046872">
    <property type="term" value="F:metal ion binding"/>
    <property type="evidence" value="ECO:0007669"/>
    <property type="project" value="UniProtKB-KW"/>
</dbReference>
<dbReference type="RefSeq" id="WP_396229650.1">
    <property type="nucleotide sequence ID" value="NZ_CAUQKM010000003.1"/>
</dbReference>
<keyword evidence="4" id="KW-0479">Metal-binding</keyword>
<sequence>MIGAIELGGTKCVCAVFEMDGTLIERLSVPTETPAESMPSMINFFKKYKGIKAFGFGSFGPIGANPNGKDYGFITNTPKLPWQHFDFLGAFKKEFDVPMAWTTDVNAAAYGEMKQGAARGVENCMYITIGTGVGAGVVVGGKIISGFAHPEAGHISLKRHPEDHYEGKCPFHHDCLEGMAAGPAIEARWGKKGIELSNELEVWNLEAYYIAQAIYNYYLILSTERFILGGGVMKQRQLFPMIREHLVALNNNYVTLPELEGFIVPPALEDNAGITGCYELAKELLEAK</sequence>
<keyword evidence="8" id="KW-0067">ATP-binding</keyword>
<evidence type="ECO:0000313" key="14">
    <source>
        <dbReference type="EMBL" id="MBF0934859.1"/>
    </source>
</evidence>
<comment type="caution">
    <text evidence="14">The sequence shown here is derived from an EMBL/GenBank/DDBJ whole genome shotgun (WGS) entry which is preliminary data.</text>
</comment>
<dbReference type="Pfam" id="PF00480">
    <property type="entry name" value="ROK"/>
    <property type="match status" value="1"/>
</dbReference>
<dbReference type="GO" id="GO:0008865">
    <property type="term" value="F:fructokinase activity"/>
    <property type="evidence" value="ECO:0007669"/>
    <property type="project" value="UniProtKB-EC"/>
</dbReference>